<gene>
    <name evidence="2" type="ORF">Tci_935574</name>
</gene>
<organism evidence="2">
    <name type="scientific">Tanacetum cinerariifolium</name>
    <name type="common">Dalmatian daisy</name>
    <name type="synonym">Chrysanthemum cinerariifolium</name>
    <dbReference type="NCBI Taxonomy" id="118510"/>
    <lineage>
        <taxon>Eukaryota</taxon>
        <taxon>Viridiplantae</taxon>
        <taxon>Streptophyta</taxon>
        <taxon>Embryophyta</taxon>
        <taxon>Tracheophyta</taxon>
        <taxon>Spermatophyta</taxon>
        <taxon>Magnoliopsida</taxon>
        <taxon>eudicotyledons</taxon>
        <taxon>Gunneridae</taxon>
        <taxon>Pentapetalae</taxon>
        <taxon>asterids</taxon>
        <taxon>campanulids</taxon>
        <taxon>Asterales</taxon>
        <taxon>Asteraceae</taxon>
        <taxon>Asteroideae</taxon>
        <taxon>Anthemideae</taxon>
        <taxon>Anthemidinae</taxon>
        <taxon>Tanacetum</taxon>
    </lineage>
</organism>
<feature type="region of interest" description="Disordered" evidence="1">
    <location>
        <begin position="1"/>
        <end position="47"/>
    </location>
</feature>
<proteinExistence type="predicted"/>
<evidence type="ECO:0000256" key="1">
    <source>
        <dbReference type="SAM" id="MobiDB-lite"/>
    </source>
</evidence>
<comment type="caution">
    <text evidence="2">The sequence shown here is derived from an EMBL/GenBank/DDBJ whole genome shotgun (WGS) entry which is preliminary data.</text>
</comment>
<name>A0A699XUH5_TANCI</name>
<evidence type="ECO:0000313" key="2">
    <source>
        <dbReference type="EMBL" id="GFD63605.1"/>
    </source>
</evidence>
<dbReference type="EMBL" id="BKCJ011985409">
    <property type="protein sequence ID" value="GFD63605.1"/>
    <property type="molecule type" value="Genomic_DNA"/>
</dbReference>
<accession>A0A699XUH5</accession>
<reference evidence="2" key="1">
    <citation type="journal article" date="2019" name="Sci. Rep.">
        <title>Draft genome of Tanacetum cinerariifolium, the natural source of mosquito coil.</title>
        <authorList>
            <person name="Yamashiro T."/>
            <person name="Shiraishi A."/>
            <person name="Satake H."/>
            <person name="Nakayama K."/>
        </authorList>
    </citation>
    <scope>NUCLEOTIDE SEQUENCE</scope>
</reference>
<sequence>GESLSLYAELGLSDSGTESDEVNPAVTRSKYQEEDQAGSDPGKQAEG</sequence>
<feature type="non-terminal residue" evidence="2">
    <location>
        <position position="1"/>
    </location>
</feature>
<protein>
    <submittedName>
        <fullName evidence="2">Uncharacterized protein</fullName>
    </submittedName>
</protein>
<dbReference type="AlphaFoldDB" id="A0A699XUH5"/>